<sequence length="188" mass="21070">METEQIPISVEQVLKAQEVDMAILEGLDLQIGLSSEGYFLEVPVNVEVTPAMLEAVAYSLQQREKAQQIQLCLRQINRVIQELLARGFVSAALGSPHRYDLNTEDQINLQALISAGIDAEFRCKEPEADFKTYKKHTKAQLKKVFADGLAYKARVLNFYGKQKEALHACGSLQAVQEFKIKELEDSNA</sequence>
<name>F8KQG5_HELBC</name>
<reference evidence="1 2" key="1">
    <citation type="journal article" date="2011" name="J. Bacteriol.">
        <title>Genome sequence of Helicobacter bizzozeronii strain CIII-1, an isolate from human gastric mucosa.</title>
        <authorList>
            <person name="Schott T."/>
            <person name="Rossi M."/>
            <person name="Hanninen M.L."/>
        </authorList>
    </citation>
    <scope>NUCLEOTIDE SEQUENCE [LARGE SCALE GENOMIC DNA]</scope>
    <source>
        <strain evidence="1 2">CIII-1</strain>
    </source>
</reference>
<gene>
    <name evidence="1" type="ordered locus">HBZC1_17640</name>
</gene>
<keyword evidence="2" id="KW-1185">Reference proteome</keyword>
<evidence type="ECO:0000313" key="1">
    <source>
        <dbReference type="EMBL" id="CCB80750.1"/>
    </source>
</evidence>
<dbReference type="EMBL" id="FR871757">
    <property type="protein sequence ID" value="CCB80750.1"/>
    <property type="molecule type" value="Genomic_DNA"/>
</dbReference>
<proteinExistence type="predicted"/>
<dbReference type="HOGENOM" id="CLU_126488_0_0_7"/>
<dbReference type="STRING" id="1002804.HBZC1_17640"/>
<dbReference type="RefSeq" id="WP_013891126.1">
    <property type="nucleotide sequence ID" value="NC_015674.1"/>
</dbReference>
<organism evidence="1 2">
    <name type="scientific">Helicobacter bizzozeronii (strain CIII-1)</name>
    <dbReference type="NCBI Taxonomy" id="1002804"/>
    <lineage>
        <taxon>Bacteria</taxon>
        <taxon>Pseudomonadati</taxon>
        <taxon>Campylobacterota</taxon>
        <taxon>Epsilonproteobacteria</taxon>
        <taxon>Campylobacterales</taxon>
        <taxon>Helicobacteraceae</taxon>
        <taxon>Helicobacter</taxon>
    </lineage>
</organism>
<dbReference type="KEGG" id="hbi:HBZC1_17640"/>
<evidence type="ECO:0000313" key="2">
    <source>
        <dbReference type="Proteomes" id="UP000008387"/>
    </source>
</evidence>
<dbReference type="GeneID" id="64361190"/>
<dbReference type="Proteomes" id="UP000008387">
    <property type="component" value="Chromosome"/>
</dbReference>
<accession>F8KQG5</accession>
<dbReference type="AlphaFoldDB" id="F8KQG5"/>
<protein>
    <submittedName>
        <fullName evidence="1">Uncharacterized protein</fullName>
    </submittedName>
</protein>